<comment type="caution">
    <text evidence="5">The sequence shown here is derived from an EMBL/GenBank/DDBJ whole genome shotgun (WGS) entry which is preliminary data.</text>
</comment>
<evidence type="ECO:0000256" key="2">
    <source>
        <dbReference type="ARBA" id="ARBA00022630"/>
    </source>
</evidence>
<keyword evidence="3" id="KW-0560">Oxidoreductase</keyword>
<comment type="similarity">
    <text evidence="1">Belongs to the class-II pyridine nucleotide-disulfide oxidoreductase family.</text>
</comment>
<dbReference type="InterPro" id="IPR023753">
    <property type="entry name" value="FAD/NAD-binding_dom"/>
</dbReference>
<evidence type="ECO:0000256" key="3">
    <source>
        <dbReference type="ARBA" id="ARBA00023002"/>
    </source>
</evidence>
<evidence type="ECO:0000313" key="6">
    <source>
        <dbReference type="Proteomes" id="UP001212841"/>
    </source>
</evidence>
<evidence type="ECO:0000313" key="5">
    <source>
        <dbReference type="EMBL" id="KAJ3042196.1"/>
    </source>
</evidence>
<dbReference type="PRINTS" id="PR00368">
    <property type="entry name" value="FADPNR"/>
</dbReference>
<feature type="domain" description="FAD/NAD(P)-binding" evidence="4">
    <location>
        <begin position="10"/>
        <end position="318"/>
    </location>
</feature>
<sequence length="340" mass="36010">MSQTVVPKIYDVLIIGGGPAGLANATALARQLRTNAVFDSGVYRNARATNMHNYLGFDHVPPAEFRAKARADLKARYNTTTFIDREVLSISKFPISTPEKEVTIFKAVDSASETHYGRAVVLATGVTDLYPDIEGFDDCWGRGIFHCLFCHGFEERGSKSAGVLLGGFLTKGPMALHFAHMAGQLAAGVTIYTNGDETLGGEVEALLKGHGHFKVDKRKIVKLEMANGAGEGAGDVHKAGSEIILHFADGTSAKEGFLAHSTRTKANGPFAEQLGLELTETGDYKTANFFSESNVPGVFVVGDCGQMVKAVATATSSGALAAGGMTAHFASLPKNLVIPN</sequence>
<dbReference type="SUPFAM" id="SSF51905">
    <property type="entry name" value="FAD/NAD(P)-binding domain"/>
    <property type="match status" value="1"/>
</dbReference>
<dbReference type="Pfam" id="PF07992">
    <property type="entry name" value="Pyr_redox_2"/>
    <property type="match status" value="1"/>
</dbReference>
<dbReference type="Proteomes" id="UP001212841">
    <property type="component" value="Unassembled WGS sequence"/>
</dbReference>
<protein>
    <recommendedName>
        <fullName evidence="4">FAD/NAD(P)-binding domain-containing protein</fullName>
    </recommendedName>
</protein>
<name>A0AAD5WYL1_9FUNG</name>
<proteinExistence type="inferred from homology"/>
<accession>A0AAD5WYL1</accession>
<dbReference type="GO" id="GO:0016491">
    <property type="term" value="F:oxidoreductase activity"/>
    <property type="evidence" value="ECO:0007669"/>
    <property type="project" value="UniProtKB-KW"/>
</dbReference>
<gene>
    <name evidence="5" type="ORF">HK097_002097</name>
</gene>
<organism evidence="5 6">
    <name type="scientific">Rhizophlyctis rosea</name>
    <dbReference type="NCBI Taxonomy" id="64517"/>
    <lineage>
        <taxon>Eukaryota</taxon>
        <taxon>Fungi</taxon>
        <taxon>Fungi incertae sedis</taxon>
        <taxon>Chytridiomycota</taxon>
        <taxon>Chytridiomycota incertae sedis</taxon>
        <taxon>Chytridiomycetes</taxon>
        <taxon>Rhizophlyctidales</taxon>
        <taxon>Rhizophlyctidaceae</taxon>
        <taxon>Rhizophlyctis</taxon>
    </lineage>
</organism>
<reference evidence="5" key="1">
    <citation type="submission" date="2020-05" db="EMBL/GenBank/DDBJ databases">
        <title>Phylogenomic resolution of chytrid fungi.</title>
        <authorList>
            <person name="Stajich J.E."/>
            <person name="Amses K."/>
            <person name="Simmons R."/>
            <person name="Seto K."/>
            <person name="Myers J."/>
            <person name="Bonds A."/>
            <person name="Quandt C.A."/>
            <person name="Barry K."/>
            <person name="Liu P."/>
            <person name="Grigoriev I."/>
            <person name="Longcore J.E."/>
            <person name="James T.Y."/>
        </authorList>
    </citation>
    <scope>NUCLEOTIDE SEQUENCE</scope>
    <source>
        <strain evidence="5">JEL0318</strain>
    </source>
</reference>
<dbReference type="EMBL" id="JADGJD010001439">
    <property type="protein sequence ID" value="KAJ3042196.1"/>
    <property type="molecule type" value="Genomic_DNA"/>
</dbReference>
<keyword evidence="2" id="KW-0285">Flavoprotein</keyword>
<evidence type="ECO:0000259" key="4">
    <source>
        <dbReference type="Pfam" id="PF07992"/>
    </source>
</evidence>
<dbReference type="Gene3D" id="3.50.50.60">
    <property type="entry name" value="FAD/NAD(P)-binding domain"/>
    <property type="match status" value="2"/>
</dbReference>
<dbReference type="PRINTS" id="PR00469">
    <property type="entry name" value="PNDRDTASEII"/>
</dbReference>
<dbReference type="GO" id="GO:0097237">
    <property type="term" value="P:cellular response to toxic substance"/>
    <property type="evidence" value="ECO:0007669"/>
    <property type="project" value="UniProtKB-ARBA"/>
</dbReference>
<evidence type="ECO:0000256" key="1">
    <source>
        <dbReference type="ARBA" id="ARBA00009333"/>
    </source>
</evidence>
<keyword evidence="6" id="KW-1185">Reference proteome</keyword>
<dbReference type="PANTHER" id="PTHR48105">
    <property type="entry name" value="THIOREDOXIN REDUCTASE 1-RELATED-RELATED"/>
    <property type="match status" value="1"/>
</dbReference>
<dbReference type="AlphaFoldDB" id="A0AAD5WYL1"/>
<dbReference type="InterPro" id="IPR050097">
    <property type="entry name" value="Ferredoxin-NADP_redctase_2"/>
</dbReference>
<dbReference type="InterPro" id="IPR036188">
    <property type="entry name" value="FAD/NAD-bd_sf"/>
</dbReference>